<reference evidence="2 3" key="1">
    <citation type="submission" date="2020-08" db="EMBL/GenBank/DDBJ databases">
        <title>Genomic Encyclopedia of Type Strains, Phase IV (KMG-IV): sequencing the most valuable type-strain genomes for metagenomic binning, comparative biology and taxonomic classification.</title>
        <authorList>
            <person name="Goeker M."/>
        </authorList>
    </citation>
    <scope>NUCLEOTIDE SEQUENCE [LARGE SCALE GENOMIC DNA]</scope>
    <source>
        <strain evidence="2 3">DSM 45615</strain>
    </source>
</reference>
<evidence type="ECO:0000313" key="2">
    <source>
        <dbReference type="EMBL" id="MBB5130318.1"/>
    </source>
</evidence>
<feature type="region of interest" description="Disordered" evidence="1">
    <location>
        <begin position="241"/>
        <end position="265"/>
    </location>
</feature>
<comment type="caution">
    <text evidence="2">The sequence shown here is derived from an EMBL/GenBank/DDBJ whole genome shotgun (WGS) entry which is preliminary data.</text>
</comment>
<organism evidence="2 3">
    <name type="scientific">Thermocatellispora tengchongensis</name>
    <dbReference type="NCBI Taxonomy" id="1073253"/>
    <lineage>
        <taxon>Bacteria</taxon>
        <taxon>Bacillati</taxon>
        <taxon>Actinomycetota</taxon>
        <taxon>Actinomycetes</taxon>
        <taxon>Streptosporangiales</taxon>
        <taxon>Streptosporangiaceae</taxon>
        <taxon>Thermocatellispora</taxon>
    </lineage>
</organism>
<accession>A0A840NRV6</accession>
<sequence length="265" mass="29065">MTGTGFDRTGTRLLIVESPHRVRLIDLTKVKEMWSVPAPRGENSPLKVVFSPDGGIIALLMGPAAQMGDSRVVVYDAATGRVLHDHRTATFPLGPFTDEGKTLDTASGRFLAVTTGEPVGRGYDEAYSGARARGALVVLVIDSMTAGTHLHPVMQGVLVDTKSSRDVRDGLAGLLDDPHRSGLELRIKATPRGSRHDQTSPGSVSMSRGEAQFRGPRHSTARTDRFLSRGWDRRDPAYGRRHVRRHQRGRHHRPDRAVPVIPCHR</sequence>
<name>A0A840NRV6_9ACTN</name>
<feature type="region of interest" description="Disordered" evidence="1">
    <location>
        <begin position="189"/>
        <end position="221"/>
    </location>
</feature>
<gene>
    <name evidence="2" type="ORF">HNP84_000006</name>
</gene>
<dbReference type="Proteomes" id="UP000578449">
    <property type="component" value="Unassembled WGS sequence"/>
</dbReference>
<dbReference type="InterPro" id="IPR011044">
    <property type="entry name" value="Quino_amine_DH_bsu"/>
</dbReference>
<evidence type="ECO:0000313" key="3">
    <source>
        <dbReference type="Proteomes" id="UP000578449"/>
    </source>
</evidence>
<dbReference type="AlphaFoldDB" id="A0A840NRV6"/>
<dbReference type="Gene3D" id="2.130.10.10">
    <property type="entry name" value="YVTN repeat-like/Quinoprotein amine dehydrogenase"/>
    <property type="match status" value="1"/>
</dbReference>
<dbReference type="SUPFAM" id="SSF50969">
    <property type="entry name" value="YVTN repeat-like/Quinoprotein amine dehydrogenase"/>
    <property type="match status" value="1"/>
</dbReference>
<evidence type="ECO:0000256" key="1">
    <source>
        <dbReference type="SAM" id="MobiDB-lite"/>
    </source>
</evidence>
<protein>
    <submittedName>
        <fullName evidence="2">Uncharacterized protein</fullName>
    </submittedName>
</protein>
<keyword evidence="3" id="KW-1185">Reference proteome</keyword>
<dbReference type="InterPro" id="IPR015943">
    <property type="entry name" value="WD40/YVTN_repeat-like_dom_sf"/>
</dbReference>
<proteinExistence type="predicted"/>
<dbReference type="EMBL" id="JACHGN010000001">
    <property type="protein sequence ID" value="MBB5130318.1"/>
    <property type="molecule type" value="Genomic_DNA"/>
</dbReference>
<feature type="compositionally biased region" description="Basic residues" evidence="1">
    <location>
        <begin position="241"/>
        <end position="254"/>
    </location>
</feature>